<dbReference type="EMBL" id="LR796764">
    <property type="protein sequence ID" value="CAB4164181.1"/>
    <property type="molecule type" value="Genomic_DNA"/>
</dbReference>
<proteinExistence type="predicted"/>
<name>A0A6J5MIA2_9CAUD</name>
<evidence type="ECO:0000313" key="2">
    <source>
        <dbReference type="EMBL" id="CAB4164181.1"/>
    </source>
</evidence>
<dbReference type="EMBL" id="LR796473">
    <property type="protein sequence ID" value="CAB4146835.1"/>
    <property type="molecule type" value="Genomic_DNA"/>
</dbReference>
<reference evidence="1" key="1">
    <citation type="submission" date="2020-04" db="EMBL/GenBank/DDBJ databases">
        <authorList>
            <person name="Chiriac C."/>
            <person name="Salcher M."/>
            <person name="Ghai R."/>
            <person name="Kavagutti S V."/>
        </authorList>
    </citation>
    <scope>NUCLEOTIDE SEQUENCE</scope>
</reference>
<sequence length="162" mass="16543">MALDLAQVSVSATWQQSKVNTGFASTVQGPDSNALLATLAVGASDADSVYAASGTIASAGTVSIDLQSFTDQLGQAITMTRVYAMLVQTATGSLKVEPHGTNGLVWFFSGTTPAITLPPGGGFCFLQTTSQTVDATHKVVKLTNTGSPAVTLTYKITILGGP</sequence>
<evidence type="ECO:0000313" key="3">
    <source>
        <dbReference type="EMBL" id="CAB4177644.1"/>
    </source>
</evidence>
<dbReference type="EMBL" id="LR796951">
    <property type="protein sequence ID" value="CAB4177644.1"/>
    <property type="molecule type" value="Genomic_DNA"/>
</dbReference>
<protein>
    <submittedName>
        <fullName evidence="1">Uncharacterized protein</fullName>
    </submittedName>
</protein>
<evidence type="ECO:0000313" key="1">
    <source>
        <dbReference type="EMBL" id="CAB4146835.1"/>
    </source>
</evidence>
<organism evidence="1">
    <name type="scientific">uncultured Caudovirales phage</name>
    <dbReference type="NCBI Taxonomy" id="2100421"/>
    <lineage>
        <taxon>Viruses</taxon>
        <taxon>Duplodnaviria</taxon>
        <taxon>Heunggongvirae</taxon>
        <taxon>Uroviricota</taxon>
        <taxon>Caudoviricetes</taxon>
        <taxon>Peduoviridae</taxon>
        <taxon>Maltschvirus</taxon>
        <taxon>Maltschvirus maltsch</taxon>
    </lineage>
</organism>
<gene>
    <name evidence="3" type="ORF">UFOVP1003_25</name>
    <name evidence="4" type="ORF">UFOVP1153_41</name>
    <name evidence="1" type="ORF">UFOVP493_41</name>
    <name evidence="2" type="ORF">UFOVP829_9</name>
</gene>
<accession>A0A6J5MIA2</accession>
<dbReference type="EMBL" id="LR797104">
    <property type="protein sequence ID" value="CAB4187645.1"/>
    <property type="molecule type" value="Genomic_DNA"/>
</dbReference>
<evidence type="ECO:0000313" key="4">
    <source>
        <dbReference type="EMBL" id="CAB4187645.1"/>
    </source>
</evidence>